<dbReference type="PANTHER" id="PTHR23305">
    <property type="entry name" value="OBG GTPASE FAMILY"/>
    <property type="match status" value="1"/>
</dbReference>
<dbReference type="PIRSF" id="PIRSF006641">
    <property type="entry name" value="CHP00092"/>
    <property type="match status" value="1"/>
</dbReference>
<keyword evidence="4" id="KW-0067">ATP-binding</keyword>
<organism evidence="6">
    <name type="scientific">marine sediment metagenome</name>
    <dbReference type="NCBI Taxonomy" id="412755"/>
    <lineage>
        <taxon>unclassified sequences</taxon>
        <taxon>metagenomes</taxon>
        <taxon>ecological metagenomes</taxon>
    </lineage>
</organism>
<evidence type="ECO:0000256" key="1">
    <source>
        <dbReference type="ARBA" id="ARBA00001946"/>
    </source>
</evidence>
<dbReference type="InterPro" id="IPR004095">
    <property type="entry name" value="TGS"/>
</dbReference>
<dbReference type="Pfam" id="PF06071">
    <property type="entry name" value="YchF-GTPase_C"/>
    <property type="match status" value="1"/>
</dbReference>
<keyword evidence="3" id="KW-0547">Nucleotide-binding</keyword>
<dbReference type="InterPro" id="IPR004396">
    <property type="entry name" value="ATPase_YchF/OLA1"/>
</dbReference>
<evidence type="ECO:0000313" key="6">
    <source>
        <dbReference type="EMBL" id="KKN54477.1"/>
    </source>
</evidence>
<accession>A0A0F9RX19</accession>
<keyword evidence="2" id="KW-0479">Metal-binding</keyword>
<dbReference type="PANTHER" id="PTHR23305:SF18">
    <property type="entry name" value="OBG-TYPE G DOMAIN-CONTAINING PROTEIN"/>
    <property type="match status" value="1"/>
</dbReference>
<dbReference type="GO" id="GO:0046872">
    <property type="term" value="F:metal ion binding"/>
    <property type="evidence" value="ECO:0007669"/>
    <property type="project" value="UniProtKB-KW"/>
</dbReference>
<comment type="cofactor">
    <cofactor evidence="1">
        <name>Mg(2+)</name>
        <dbReference type="ChEBI" id="CHEBI:18420"/>
    </cofactor>
</comment>
<dbReference type="Gene3D" id="3.10.20.30">
    <property type="match status" value="1"/>
</dbReference>
<evidence type="ECO:0000256" key="3">
    <source>
        <dbReference type="ARBA" id="ARBA00022741"/>
    </source>
</evidence>
<dbReference type="SUPFAM" id="SSF81271">
    <property type="entry name" value="TGS-like"/>
    <property type="match status" value="1"/>
</dbReference>
<dbReference type="GO" id="GO:0005524">
    <property type="term" value="F:ATP binding"/>
    <property type="evidence" value="ECO:0007669"/>
    <property type="project" value="UniProtKB-KW"/>
</dbReference>
<dbReference type="Gene3D" id="3.40.50.300">
    <property type="entry name" value="P-loop containing nucleotide triphosphate hydrolases"/>
    <property type="match status" value="1"/>
</dbReference>
<dbReference type="CDD" id="cd04867">
    <property type="entry name" value="TGS_YchF_OLA1"/>
    <property type="match status" value="1"/>
</dbReference>
<dbReference type="InterPro" id="IPR012676">
    <property type="entry name" value="TGS-like"/>
</dbReference>
<dbReference type="InterPro" id="IPR023192">
    <property type="entry name" value="TGS-like_dom_sf"/>
</dbReference>
<dbReference type="EMBL" id="LAZR01000927">
    <property type="protein sequence ID" value="KKN54477.1"/>
    <property type="molecule type" value="Genomic_DNA"/>
</dbReference>
<dbReference type="GO" id="GO:0016887">
    <property type="term" value="F:ATP hydrolysis activity"/>
    <property type="evidence" value="ECO:0007669"/>
    <property type="project" value="InterPro"/>
</dbReference>
<name>A0A0F9RX19_9ZZZZ</name>
<dbReference type="GO" id="GO:0005737">
    <property type="term" value="C:cytoplasm"/>
    <property type="evidence" value="ECO:0007669"/>
    <property type="project" value="TreeGrafter"/>
</dbReference>
<proteinExistence type="predicted"/>
<gene>
    <name evidence="6" type="ORF">LCGC14_0591870</name>
</gene>
<dbReference type="InterPro" id="IPR013029">
    <property type="entry name" value="YchF_C"/>
</dbReference>
<dbReference type="InterPro" id="IPR027417">
    <property type="entry name" value="P-loop_NTPase"/>
</dbReference>
<dbReference type="PROSITE" id="PS51880">
    <property type="entry name" value="TGS"/>
    <property type="match status" value="1"/>
</dbReference>
<sequence length="342" mass="38989">MFNLLTGAKIDVKSYDTRKKELNRRTFPVPDSRLERICALYPEKNKIPTTVDFMDLAGISYGDVKNSAYLSYLRKADGLTHVVRGFLNAQIPHPKEKISPVDDILSMEEELILSDLVSIEGRLEKLEKELKKSIIPEGEKEKNLFERLRPHLEEGKAIREIDLSPSEEKLSRSFSFLSQKTLLHMINVDEKDIPLIENPDKIYSSEKKGVKILAFCGNIEAEILELEEKDKAAFLSEYGLREQSAPRFLKASYDLLEAITFFTIGKDEVKAWTIKENSTALKAAGSIHSDIEKGFIRAEVISWEKLIKHSSFQTAKEKAAVRLEGKDYLVQNGDVIYFRFSP</sequence>
<dbReference type="SUPFAM" id="SSF52540">
    <property type="entry name" value="P-loop containing nucleoside triphosphate hydrolases"/>
    <property type="match status" value="1"/>
</dbReference>
<dbReference type="InterPro" id="IPR012675">
    <property type="entry name" value="Beta-grasp_dom_sf"/>
</dbReference>
<evidence type="ECO:0000259" key="5">
    <source>
        <dbReference type="PROSITE" id="PS51880"/>
    </source>
</evidence>
<comment type="caution">
    <text evidence="6">The sequence shown here is derived from an EMBL/GenBank/DDBJ whole genome shotgun (WGS) entry which is preliminary data.</text>
</comment>
<dbReference type="FunFam" id="3.10.20.30:FF:000001">
    <property type="entry name" value="Ribosome-binding ATPase YchF"/>
    <property type="match status" value="1"/>
</dbReference>
<dbReference type="Gene3D" id="1.10.150.300">
    <property type="entry name" value="TGS-like domain"/>
    <property type="match status" value="1"/>
</dbReference>
<protein>
    <recommendedName>
        <fullName evidence="5">TGS domain-containing protein</fullName>
    </recommendedName>
</protein>
<evidence type="ECO:0000256" key="4">
    <source>
        <dbReference type="ARBA" id="ARBA00022840"/>
    </source>
</evidence>
<evidence type="ECO:0000256" key="2">
    <source>
        <dbReference type="ARBA" id="ARBA00022723"/>
    </source>
</evidence>
<dbReference type="AlphaFoldDB" id="A0A0F9RX19"/>
<feature type="domain" description="TGS" evidence="5">
    <location>
        <begin position="257"/>
        <end position="340"/>
    </location>
</feature>
<reference evidence="6" key="1">
    <citation type="journal article" date="2015" name="Nature">
        <title>Complex archaea that bridge the gap between prokaryotes and eukaryotes.</title>
        <authorList>
            <person name="Spang A."/>
            <person name="Saw J.H."/>
            <person name="Jorgensen S.L."/>
            <person name="Zaremba-Niedzwiedzka K."/>
            <person name="Martijn J."/>
            <person name="Lind A.E."/>
            <person name="van Eijk R."/>
            <person name="Schleper C."/>
            <person name="Guy L."/>
            <person name="Ettema T.J."/>
        </authorList>
    </citation>
    <scope>NUCLEOTIDE SEQUENCE</scope>
</reference>
<dbReference type="GO" id="GO:0005525">
    <property type="term" value="F:GTP binding"/>
    <property type="evidence" value="ECO:0007669"/>
    <property type="project" value="InterPro"/>
</dbReference>